<dbReference type="InterPro" id="IPR012902">
    <property type="entry name" value="N_methyl_site"/>
</dbReference>
<comment type="subcellular location">
    <subcellularLocation>
        <location evidence="1">Cell surface</location>
    </subcellularLocation>
</comment>
<gene>
    <name evidence="4" type="ORF">Q5Y73_11545</name>
</gene>
<proteinExistence type="predicted"/>
<dbReference type="SUPFAM" id="SSF54523">
    <property type="entry name" value="Pili subunits"/>
    <property type="match status" value="1"/>
</dbReference>
<reference evidence="4 5" key="1">
    <citation type="submission" date="2023-08" db="EMBL/GenBank/DDBJ databases">
        <authorList>
            <person name="Park J.-S."/>
        </authorList>
    </citation>
    <scope>NUCLEOTIDE SEQUENCE [LARGE SCALE GENOMIC DNA]</scope>
    <source>
        <strain evidence="4 5">2205SS18-9</strain>
    </source>
</reference>
<protein>
    <submittedName>
        <fullName evidence="4">Prepilin-type N-terminal cleavage/methylation domain-containing protein</fullName>
    </submittedName>
</protein>
<evidence type="ECO:0000256" key="1">
    <source>
        <dbReference type="ARBA" id="ARBA00004241"/>
    </source>
</evidence>
<evidence type="ECO:0000256" key="2">
    <source>
        <dbReference type="ARBA" id="ARBA00023287"/>
    </source>
</evidence>
<keyword evidence="2" id="KW-0178">Competence</keyword>
<keyword evidence="3" id="KW-0472">Membrane</keyword>
<evidence type="ECO:0000256" key="3">
    <source>
        <dbReference type="SAM" id="Phobius"/>
    </source>
</evidence>
<feature type="transmembrane region" description="Helical" evidence="3">
    <location>
        <begin position="12"/>
        <end position="34"/>
    </location>
</feature>
<dbReference type="InterPro" id="IPR045584">
    <property type="entry name" value="Pilin-like"/>
</dbReference>
<keyword evidence="5" id="KW-1185">Reference proteome</keyword>
<keyword evidence="3" id="KW-0812">Transmembrane</keyword>
<name>A0ABT9IZD8_9BACL</name>
<dbReference type="EMBL" id="JAVAMP010000004">
    <property type="protein sequence ID" value="MDP5274744.1"/>
    <property type="molecule type" value="Genomic_DNA"/>
</dbReference>
<sequence>MIKVHRLIYKQDGITLIELLMIVVILGVLAAISVPKITDLLQQTAESVCEYSRHEFESKYTKQLQTEHFEHSEMLFSQFLVNYELKMCPHEDVYAYLNGEVVCSEHLDQDSGGGEDGVPHL</sequence>
<dbReference type="Gene3D" id="3.30.700.10">
    <property type="entry name" value="Glycoprotein, Type 4 Pilin"/>
    <property type="match status" value="1"/>
</dbReference>
<keyword evidence="3" id="KW-1133">Transmembrane helix</keyword>
<dbReference type="RefSeq" id="WP_305992049.1">
    <property type="nucleotide sequence ID" value="NZ_JAVAMP010000004.1"/>
</dbReference>
<organism evidence="4 5">
    <name type="scientific">Chengkuizengella axinellae</name>
    <dbReference type="NCBI Taxonomy" id="3064388"/>
    <lineage>
        <taxon>Bacteria</taxon>
        <taxon>Bacillati</taxon>
        <taxon>Bacillota</taxon>
        <taxon>Bacilli</taxon>
        <taxon>Bacillales</taxon>
        <taxon>Paenibacillaceae</taxon>
        <taxon>Chengkuizengella</taxon>
    </lineage>
</organism>
<accession>A0ABT9IZD8</accession>
<comment type="caution">
    <text evidence="4">The sequence shown here is derived from an EMBL/GenBank/DDBJ whole genome shotgun (WGS) entry which is preliminary data.</text>
</comment>
<evidence type="ECO:0000313" key="5">
    <source>
        <dbReference type="Proteomes" id="UP001231941"/>
    </source>
</evidence>
<dbReference type="Proteomes" id="UP001231941">
    <property type="component" value="Unassembled WGS sequence"/>
</dbReference>
<dbReference type="Pfam" id="PF07963">
    <property type="entry name" value="N_methyl"/>
    <property type="match status" value="1"/>
</dbReference>
<evidence type="ECO:0000313" key="4">
    <source>
        <dbReference type="EMBL" id="MDP5274744.1"/>
    </source>
</evidence>